<keyword evidence="8" id="KW-1185">Reference proteome</keyword>
<dbReference type="PIRSF" id="PIRSF000446">
    <property type="entry name" value="Mct"/>
    <property type="match status" value="1"/>
</dbReference>
<dbReference type="SMART" id="SM00827">
    <property type="entry name" value="PKS_AT"/>
    <property type="match status" value="1"/>
</dbReference>
<dbReference type="GO" id="GO:0006633">
    <property type="term" value="P:fatty acid biosynthetic process"/>
    <property type="evidence" value="ECO:0007669"/>
    <property type="project" value="TreeGrafter"/>
</dbReference>
<dbReference type="EMBL" id="AGEJ01000018">
    <property type="protein sequence ID" value="EMD16580.1"/>
    <property type="molecule type" value="Genomic_DNA"/>
</dbReference>
<dbReference type="PATRIC" id="fig|999415.3.peg.1152"/>
<evidence type="ECO:0000256" key="1">
    <source>
        <dbReference type="ARBA" id="ARBA00022679"/>
    </source>
</evidence>
<proteinExistence type="inferred from homology"/>
<comment type="similarity">
    <text evidence="4">Belongs to the fabD family.</text>
</comment>
<dbReference type="FunFam" id="3.30.70.250:FF:000001">
    <property type="entry name" value="Malonyl CoA-acyl carrier protein transacylase"/>
    <property type="match status" value="1"/>
</dbReference>
<dbReference type="Proteomes" id="UP000011758">
    <property type="component" value="Unassembled WGS sequence"/>
</dbReference>
<dbReference type="EC" id="2.3.1.39" evidence="4"/>
<dbReference type="Pfam" id="PF00698">
    <property type="entry name" value="Acyl_transf_1"/>
    <property type="match status" value="1"/>
</dbReference>
<evidence type="ECO:0000313" key="8">
    <source>
        <dbReference type="Proteomes" id="UP000011758"/>
    </source>
</evidence>
<dbReference type="PANTHER" id="PTHR42681:SF1">
    <property type="entry name" value="MALONYL-COA-ACYL CARRIER PROTEIN TRANSACYLASE, MITOCHONDRIAL"/>
    <property type="match status" value="1"/>
</dbReference>
<dbReference type="RefSeq" id="WP_004802976.1">
    <property type="nucleotide sequence ID" value="NZ_AUGJ01000002.1"/>
</dbReference>
<dbReference type="BioCyc" id="ECAT999415-HMP:GTTI-1162-MONOMER"/>
<keyword evidence="2 4" id="KW-0012">Acyltransferase</keyword>
<name>M2Q0X0_9FIRM</name>
<dbReference type="InterPro" id="IPR050858">
    <property type="entry name" value="Mal-CoA-ACP_Trans/PKS_FabD"/>
</dbReference>
<dbReference type="AlphaFoldDB" id="M2Q0X0"/>
<reference evidence="7 8" key="1">
    <citation type="submission" date="2013-02" db="EMBL/GenBank/DDBJ databases">
        <title>The Genome Sequence of Lactobacillus catenaformis F0143.</title>
        <authorList>
            <consortium name="The Broad Institute Genome Sequencing Platform"/>
            <person name="Earl A."/>
            <person name="Ward D."/>
            <person name="Feldgarden M."/>
            <person name="Gevers D."/>
            <person name="Izard J."/>
            <person name="Blanton J.M."/>
            <person name="Mathney J."/>
            <person name="Dewhirst F.E."/>
            <person name="Young S.K."/>
            <person name="Zeng Q."/>
            <person name="Gargeya S."/>
            <person name="Fitzgerald M."/>
            <person name="Haas B."/>
            <person name="Abouelleil A."/>
            <person name="Alvarado L."/>
            <person name="Arachchi H.M."/>
            <person name="Berlin A."/>
            <person name="Chapman S.B."/>
            <person name="Gearin G."/>
            <person name="Goldberg J."/>
            <person name="Griggs A."/>
            <person name="Gujja S."/>
            <person name="Hansen M."/>
            <person name="Heiman D."/>
            <person name="Howarth C."/>
            <person name="Larimer J."/>
            <person name="Lui A."/>
            <person name="MacDonald P.J.P."/>
            <person name="McCowen C."/>
            <person name="Montmayeur A."/>
            <person name="Murphy C."/>
            <person name="Neiman D."/>
            <person name="Pearson M."/>
            <person name="Priest M."/>
            <person name="Roberts A."/>
            <person name="Saif S."/>
            <person name="Shea T."/>
            <person name="Sisk P."/>
            <person name="Stolte C."/>
            <person name="Sykes S."/>
            <person name="Wortman J."/>
            <person name="Nusbaum C."/>
            <person name="Birren B."/>
        </authorList>
    </citation>
    <scope>NUCLEOTIDE SEQUENCE [LARGE SCALE GENOMIC DNA]</scope>
    <source>
        <strain evidence="7 8">OT 569</strain>
    </source>
</reference>
<evidence type="ECO:0000256" key="3">
    <source>
        <dbReference type="ARBA" id="ARBA00048462"/>
    </source>
</evidence>
<dbReference type="InterPro" id="IPR001227">
    <property type="entry name" value="Ac_transferase_dom_sf"/>
</dbReference>
<dbReference type="PANTHER" id="PTHR42681">
    <property type="entry name" value="MALONYL-COA-ACYL CARRIER PROTEIN TRANSACYLASE, MITOCHONDRIAL"/>
    <property type="match status" value="1"/>
</dbReference>
<gene>
    <name evidence="7" type="ORF">HMPREF9943_01134</name>
</gene>
<dbReference type="InterPro" id="IPR016036">
    <property type="entry name" value="Malonyl_transacylase_ACP-bd"/>
</dbReference>
<organism evidence="7 8">
    <name type="scientific">Eggerthia catenaformis OT 569 = DSM 20559</name>
    <dbReference type="NCBI Taxonomy" id="999415"/>
    <lineage>
        <taxon>Bacteria</taxon>
        <taxon>Bacillati</taxon>
        <taxon>Bacillota</taxon>
        <taxon>Erysipelotrichia</taxon>
        <taxon>Erysipelotrichales</taxon>
        <taxon>Coprobacillaceae</taxon>
        <taxon>Eggerthia</taxon>
    </lineage>
</organism>
<dbReference type="Gene3D" id="3.30.70.250">
    <property type="entry name" value="Malonyl-CoA ACP transacylase, ACP-binding"/>
    <property type="match status" value="1"/>
</dbReference>
<evidence type="ECO:0000313" key="7">
    <source>
        <dbReference type="EMBL" id="EMD16580.1"/>
    </source>
</evidence>
<dbReference type="InterPro" id="IPR024925">
    <property type="entry name" value="Malonyl_CoA-ACP_transAc"/>
</dbReference>
<dbReference type="OrthoDB" id="9805460at2"/>
<comment type="caution">
    <text evidence="7">The sequence shown here is derived from an EMBL/GenBank/DDBJ whole genome shotgun (WGS) entry which is preliminary data.</text>
</comment>
<dbReference type="SUPFAM" id="SSF52151">
    <property type="entry name" value="FabD/lysophospholipase-like"/>
    <property type="match status" value="1"/>
</dbReference>
<dbReference type="GO" id="GO:0004314">
    <property type="term" value="F:[acyl-carrier-protein] S-malonyltransferase activity"/>
    <property type="evidence" value="ECO:0007669"/>
    <property type="project" value="UniProtKB-EC"/>
</dbReference>
<dbReference type="STRING" id="999415.HMPREF9943_01134"/>
<sequence>MKIGFIYAGQGSQHQGMGQDFYLNNKFCHDFLDQLSPSDFNFKKIMFEKNDLLNQTAYTQPCMGAAAVMTTHMLNEYNIYPDYVCGLSLGEYSALFASGVFDSDTLINTLKLRGWAMKTAAKNIDCEMQAILGLDRSLLEEAVDEAASLGVVSITNYNCPGQLVISGERQAVKKAAELALEKGARKTVKLATSGPFHTKLLLPASQVLHDYFKTITFKPMRVPVVFNTLGKEKENESIPELLEKQVMSPVYFEDSIRYMIDQGVDTFIEIGPGKVLSGFVKKINRNVKILQAEDMKSLEKCKEEIYGSDK</sequence>
<evidence type="ECO:0000256" key="2">
    <source>
        <dbReference type="ARBA" id="ARBA00023315"/>
    </source>
</evidence>
<dbReference type="InterPro" id="IPR014043">
    <property type="entry name" value="Acyl_transferase_dom"/>
</dbReference>
<dbReference type="InterPro" id="IPR016035">
    <property type="entry name" value="Acyl_Trfase/lysoPLipase"/>
</dbReference>
<feature type="active site" evidence="5">
    <location>
        <position position="197"/>
    </location>
</feature>
<accession>M2Q0X0</accession>
<feature type="domain" description="Malonyl-CoA:ACP transacylase (MAT)" evidence="6">
    <location>
        <begin position="6"/>
        <end position="294"/>
    </location>
</feature>
<evidence type="ECO:0000259" key="6">
    <source>
        <dbReference type="SMART" id="SM00827"/>
    </source>
</evidence>
<dbReference type="eggNOG" id="COG0331">
    <property type="taxonomic scope" value="Bacteria"/>
</dbReference>
<evidence type="ECO:0000256" key="5">
    <source>
        <dbReference type="PIRSR" id="PIRSR000446-1"/>
    </source>
</evidence>
<protein>
    <recommendedName>
        <fullName evidence="4">Malonyl CoA-acyl carrier protein transacylase</fullName>
        <ecNumber evidence="4">2.3.1.39</ecNumber>
    </recommendedName>
</protein>
<keyword evidence="1 4" id="KW-0808">Transferase</keyword>
<feature type="active site" evidence="5">
    <location>
        <position position="88"/>
    </location>
</feature>
<dbReference type="Gene3D" id="3.40.366.10">
    <property type="entry name" value="Malonyl-Coenzyme A Acyl Carrier Protein, domain 2"/>
    <property type="match status" value="1"/>
</dbReference>
<dbReference type="GO" id="GO:0005829">
    <property type="term" value="C:cytosol"/>
    <property type="evidence" value="ECO:0007669"/>
    <property type="project" value="TreeGrafter"/>
</dbReference>
<dbReference type="SUPFAM" id="SSF55048">
    <property type="entry name" value="Probable ACP-binding domain of malonyl-CoA ACP transacylase"/>
    <property type="match status" value="1"/>
</dbReference>
<evidence type="ECO:0000256" key="4">
    <source>
        <dbReference type="PIRNR" id="PIRNR000446"/>
    </source>
</evidence>
<comment type="catalytic activity">
    <reaction evidence="3 4">
        <text>holo-[ACP] + malonyl-CoA = malonyl-[ACP] + CoA</text>
        <dbReference type="Rhea" id="RHEA:41792"/>
        <dbReference type="Rhea" id="RHEA-COMP:9623"/>
        <dbReference type="Rhea" id="RHEA-COMP:9685"/>
        <dbReference type="ChEBI" id="CHEBI:57287"/>
        <dbReference type="ChEBI" id="CHEBI:57384"/>
        <dbReference type="ChEBI" id="CHEBI:64479"/>
        <dbReference type="ChEBI" id="CHEBI:78449"/>
        <dbReference type="EC" id="2.3.1.39"/>
    </reaction>
</comment>